<comment type="caution">
    <text evidence="5">The sequence shown here is derived from an EMBL/GenBank/DDBJ whole genome shotgun (WGS) entry which is preliminary data.</text>
</comment>
<dbReference type="Gene3D" id="3.40.50.2000">
    <property type="entry name" value="Glycogen Phosphorylase B"/>
    <property type="match status" value="1"/>
</dbReference>
<dbReference type="GO" id="GO:0016758">
    <property type="term" value="F:hexosyltransferase activity"/>
    <property type="evidence" value="ECO:0007669"/>
    <property type="project" value="InterPro"/>
</dbReference>
<dbReference type="CDD" id="cd03785">
    <property type="entry name" value="GT28_MurG"/>
    <property type="match status" value="1"/>
</dbReference>
<name>G4D479_9FIRM</name>
<evidence type="ECO:0000313" key="5">
    <source>
        <dbReference type="EMBL" id="EGY79684.1"/>
    </source>
</evidence>
<dbReference type="AlphaFoldDB" id="G4D479"/>
<dbReference type="PANTHER" id="PTHR21015">
    <property type="entry name" value="UDP-N-ACETYLGLUCOSAMINE--N-ACETYLMURAMYL-(PENTAPEPTIDE) PYROPHOSPHORYL-UNDECAPRENOL N-ACETYLGLUCOSAMINE TRANSFERASE 1"/>
    <property type="match status" value="1"/>
</dbReference>
<accession>G4D479</accession>
<sequence length="277" mass="30754">MRECEKIIKNFKPDIVIGTGGYVCAPVVMKAQQKGIKTVIQEQNAYPGKTNRFLARKASLLALSFKEAEKYIDNKNIIITGNPVREDFTLKTREQSRKELNLKPDEELVLSFGGSGGQESTNDAMLEILKNELDFKLVHITGKPHYDEFASKVTKNRNAEILNYSDEISKYILASDLIITSSSAMALAEISQVGRASILIPKAYTAGNHQYHNAMSYKDAGASLVILEDELTGDKLLNSINELLNNPQKREEMAENSKKLGNSGAVTKLVDEMIKLI</sequence>
<dbReference type="eggNOG" id="COG0707">
    <property type="taxonomic scope" value="Bacteria"/>
</dbReference>
<proteinExistence type="predicted"/>
<evidence type="ECO:0000259" key="4">
    <source>
        <dbReference type="Pfam" id="PF04101"/>
    </source>
</evidence>
<evidence type="ECO:0000256" key="2">
    <source>
        <dbReference type="ARBA" id="ARBA00022679"/>
    </source>
</evidence>
<gene>
    <name evidence="5" type="primary">murG</name>
    <name evidence="5" type="ORF">HMPREF9129_1209</name>
</gene>
<protein>
    <submittedName>
        <fullName evidence="5">UDP-N-acetylglucosamine--N-acetylmuramyl-(Pentapeptide) pyrophosphoryl-undecaprenol N-acetylglucosamine transferase</fullName>
        <ecNumber evidence="5">2.4.1.227</ecNumber>
    </submittedName>
</protein>
<dbReference type="InterPro" id="IPR007235">
    <property type="entry name" value="Glyco_trans_28_C"/>
</dbReference>
<dbReference type="Proteomes" id="UP000003422">
    <property type="component" value="Unassembled WGS sequence"/>
</dbReference>
<dbReference type="SUPFAM" id="SSF53756">
    <property type="entry name" value="UDP-Glycosyltransferase/glycogen phosphorylase"/>
    <property type="match status" value="1"/>
</dbReference>
<dbReference type="STRING" id="997350.HMPREF9129_1209"/>
<dbReference type="GO" id="GO:1901137">
    <property type="term" value="P:carbohydrate derivative biosynthetic process"/>
    <property type="evidence" value="ECO:0007669"/>
    <property type="project" value="UniProtKB-ARBA"/>
</dbReference>
<organism evidence="5 6">
    <name type="scientific">Peptoniphilus indolicus ATCC 29427</name>
    <dbReference type="NCBI Taxonomy" id="997350"/>
    <lineage>
        <taxon>Bacteria</taxon>
        <taxon>Bacillati</taxon>
        <taxon>Bacillota</taxon>
        <taxon>Tissierellia</taxon>
        <taxon>Tissierellales</taxon>
        <taxon>Peptoniphilaceae</taxon>
        <taxon>Peptoniphilus</taxon>
    </lineage>
</organism>
<keyword evidence="6" id="KW-1185">Reference proteome</keyword>
<dbReference type="GO" id="GO:0005975">
    <property type="term" value="P:carbohydrate metabolic process"/>
    <property type="evidence" value="ECO:0007669"/>
    <property type="project" value="InterPro"/>
</dbReference>
<feature type="domain" description="Glycosyl transferase family 28 C-terminal" evidence="4">
    <location>
        <begin position="109"/>
        <end position="261"/>
    </location>
</feature>
<dbReference type="Pfam" id="PF04101">
    <property type="entry name" value="Glyco_tran_28_C"/>
    <property type="match status" value="1"/>
</dbReference>
<dbReference type="InterPro" id="IPR004276">
    <property type="entry name" value="GlycoTrans_28_N"/>
</dbReference>
<evidence type="ECO:0000313" key="6">
    <source>
        <dbReference type="Proteomes" id="UP000003422"/>
    </source>
</evidence>
<keyword evidence="1 5" id="KW-0328">Glycosyltransferase</keyword>
<evidence type="ECO:0000256" key="1">
    <source>
        <dbReference type="ARBA" id="ARBA00022676"/>
    </source>
</evidence>
<keyword evidence="2 5" id="KW-0808">Transferase</keyword>
<dbReference type="EMBL" id="AGBB01000118">
    <property type="protein sequence ID" value="EGY79684.1"/>
    <property type="molecule type" value="Genomic_DNA"/>
</dbReference>
<dbReference type="EC" id="2.4.1.227" evidence="5"/>
<evidence type="ECO:0000259" key="3">
    <source>
        <dbReference type="Pfam" id="PF03033"/>
    </source>
</evidence>
<reference evidence="5 6" key="1">
    <citation type="submission" date="2011-06" db="EMBL/GenBank/DDBJ databases">
        <authorList>
            <person name="Muzny D."/>
            <person name="Qin X."/>
            <person name="Deng J."/>
            <person name="Jiang H."/>
            <person name="Liu Y."/>
            <person name="Qu J."/>
            <person name="Song X.-Z."/>
            <person name="Zhang L."/>
            <person name="Thornton R."/>
            <person name="Coyle M."/>
            <person name="Francisco L."/>
            <person name="Jackson L."/>
            <person name="Javaid M."/>
            <person name="Korchina V."/>
            <person name="Kovar C."/>
            <person name="Mata R."/>
            <person name="Mathew T."/>
            <person name="Ngo R."/>
            <person name="Nguyen L."/>
            <person name="Nguyen N."/>
            <person name="Okwuonu G."/>
            <person name="Ongeri F."/>
            <person name="Pham C."/>
            <person name="Simmons D."/>
            <person name="Wilczek-Boney K."/>
            <person name="Hale W."/>
            <person name="Jakkamsetti A."/>
            <person name="Pham P."/>
            <person name="Ruth R."/>
            <person name="San Lucas F."/>
            <person name="Warren J."/>
            <person name="Zhang J."/>
            <person name="Zhao Z."/>
            <person name="Zhou C."/>
            <person name="Zhu D."/>
            <person name="Lee S."/>
            <person name="Bess C."/>
            <person name="Blankenburg K."/>
            <person name="Forbes L."/>
            <person name="Fu Q."/>
            <person name="Gubbala S."/>
            <person name="Hirani K."/>
            <person name="Jayaseelan J.C."/>
            <person name="Lara F."/>
            <person name="Munidasa M."/>
            <person name="Palculict T."/>
            <person name="Patil S."/>
            <person name="Pu L.-L."/>
            <person name="Saada N."/>
            <person name="Tang L."/>
            <person name="Weissenberger G."/>
            <person name="Zhu Y."/>
            <person name="Hemphill L."/>
            <person name="Shang Y."/>
            <person name="Youmans B."/>
            <person name="Ayvaz T."/>
            <person name="Ross M."/>
            <person name="Santibanez J."/>
            <person name="Aqrawi P."/>
            <person name="Gross S."/>
            <person name="Joshi V."/>
            <person name="Fowler G."/>
            <person name="Nazareth L."/>
            <person name="Reid J."/>
            <person name="Worley K."/>
            <person name="Petrosino J."/>
            <person name="Highlander S."/>
            <person name="Gibbs R."/>
        </authorList>
    </citation>
    <scope>NUCLEOTIDE SEQUENCE [LARGE SCALE GENOMIC DNA]</scope>
    <source>
        <strain evidence="5 6">ATCC 29427</strain>
    </source>
</reference>
<dbReference type="HOGENOM" id="CLU_037404_0_2_9"/>
<dbReference type="Pfam" id="PF03033">
    <property type="entry name" value="Glyco_transf_28"/>
    <property type="match status" value="1"/>
</dbReference>
<dbReference type="PANTHER" id="PTHR21015:SF22">
    <property type="entry name" value="GLYCOSYLTRANSFERASE"/>
    <property type="match status" value="1"/>
</dbReference>
<feature type="domain" description="Glycosyltransferase family 28 N-terminal" evidence="3">
    <location>
        <begin position="2"/>
        <end position="58"/>
    </location>
</feature>
<dbReference type="PATRIC" id="fig|997350.3.peg.1161"/>